<evidence type="ECO:0000313" key="3">
    <source>
        <dbReference type="Proteomes" id="UP001146793"/>
    </source>
</evidence>
<dbReference type="AlphaFoldDB" id="A0AAV7ZBR7"/>
<evidence type="ECO:0000313" key="2">
    <source>
        <dbReference type="EMBL" id="KAJ3439467.1"/>
    </source>
</evidence>
<dbReference type="EMBL" id="JANTQA010000032">
    <property type="protein sequence ID" value="KAJ3439467.1"/>
    <property type="molecule type" value="Genomic_DNA"/>
</dbReference>
<comment type="caution">
    <text evidence="2">The sequence shown here is derived from an EMBL/GenBank/DDBJ whole genome shotgun (WGS) entry which is preliminary data.</text>
</comment>
<protein>
    <submittedName>
        <fullName evidence="2">Homer isoform e</fullName>
    </submittedName>
</protein>
<sequence>MLNGKVNEFKTLKKSLARLDENMKVHKNEISKLKKKIQELKKKNSEMNNAIDRGIIGVGAKLFESRIASLKRQLLEKEQEAKQLKNTIQELKNSVDESFNSSQNNDTNTSTSTSKLKENENKDSSNFEERNARNLIEKLIESLSDSVINLKKLRSEKELDTFQALLPKDLKTTFNDIKQDQELIKKEIVRLDSSIL</sequence>
<feature type="region of interest" description="Disordered" evidence="1">
    <location>
        <begin position="95"/>
        <end position="128"/>
    </location>
</feature>
<proteinExistence type="predicted"/>
<name>A0AAV7ZBR7_9EUKA</name>
<organism evidence="2 3">
    <name type="scientific">Anaeramoeba flamelloides</name>
    <dbReference type="NCBI Taxonomy" id="1746091"/>
    <lineage>
        <taxon>Eukaryota</taxon>
        <taxon>Metamonada</taxon>
        <taxon>Anaeramoebidae</taxon>
        <taxon>Anaeramoeba</taxon>
    </lineage>
</organism>
<accession>A0AAV7ZBR7</accession>
<feature type="compositionally biased region" description="Low complexity" evidence="1">
    <location>
        <begin position="98"/>
        <end position="114"/>
    </location>
</feature>
<feature type="compositionally biased region" description="Basic and acidic residues" evidence="1">
    <location>
        <begin position="115"/>
        <end position="128"/>
    </location>
</feature>
<dbReference type="Proteomes" id="UP001146793">
    <property type="component" value="Unassembled WGS sequence"/>
</dbReference>
<reference evidence="2" key="1">
    <citation type="submission" date="2022-08" db="EMBL/GenBank/DDBJ databases">
        <title>Novel sulphate-reducing endosymbionts in the free-living metamonad Anaeramoeba.</title>
        <authorList>
            <person name="Jerlstrom-Hultqvist J."/>
            <person name="Cepicka I."/>
            <person name="Gallot-Lavallee L."/>
            <person name="Salas-Leiva D."/>
            <person name="Curtis B.A."/>
            <person name="Zahonova K."/>
            <person name="Pipaliya S."/>
            <person name="Dacks J."/>
            <person name="Roger A.J."/>
        </authorList>
    </citation>
    <scope>NUCLEOTIDE SEQUENCE</scope>
    <source>
        <strain evidence="2">Busselton2</strain>
    </source>
</reference>
<evidence type="ECO:0000256" key="1">
    <source>
        <dbReference type="SAM" id="MobiDB-lite"/>
    </source>
</evidence>
<gene>
    <name evidence="2" type="ORF">M0812_15496</name>
</gene>